<reference evidence="1 2" key="1">
    <citation type="submission" date="2015-10" db="EMBL/GenBank/DDBJ databases">
        <title>Metagenome-Assembled Genomes uncover a global brackish microbiome.</title>
        <authorList>
            <person name="Hugerth L.W."/>
            <person name="Larsson J."/>
            <person name="Alneberg J."/>
            <person name="Lindh M.V."/>
            <person name="Legrand C."/>
            <person name="Pinhassi J."/>
            <person name="Andersson A.F."/>
        </authorList>
    </citation>
    <scope>NUCLEOTIDE SEQUENCE [LARGE SCALE GENOMIC DNA]</scope>
    <source>
        <strain evidence="1">BACL6 MAG-120924-bin43</strain>
    </source>
</reference>
<protein>
    <submittedName>
        <fullName evidence="1">Uncharacterized protein</fullName>
    </submittedName>
</protein>
<dbReference type="EMBL" id="LIBJ01000432">
    <property type="protein sequence ID" value="KRO45749.1"/>
    <property type="molecule type" value="Genomic_DNA"/>
</dbReference>
<feature type="non-terminal residue" evidence="1">
    <location>
        <position position="1"/>
    </location>
</feature>
<gene>
    <name evidence="1" type="ORF">ABR75_03485</name>
</gene>
<evidence type="ECO:0000313" key="2">
    <source>
        <dbReference type="Proteomes" id="UP000051017"/>
    </source>
</evidence>
<name>A0A0R2Q6M7_9ACTN</name>
<comment type="caution">
    <text evidence="1">The sequence shown here is derived from an EMBL/GenBank/DDBJ whole genome shotgun (WGS) entry which is preliminary data.</text>
</comment>
<dbReference type="Proteomes" id="UP000051017">
    <property type="component" value="Unassembled WGS sequence"/>
</dbReference>
<proteinExistence type="predicted"/>
<sequence>RGLRLNGTKIEGTPFQVARDEISTFVLRCTLPDNLFEDRTFKITVAGPDSPIWLTPEDLLPIGNIKAAGI</sequence>
<accession>A0A0R2Q6M7</accession>
<evidence type="ECO:0000313" key="1">
    <source>
        <dbReference type="EMBL" id="KRO45749.1"/>
    </source>
</evidence>
<organism evidence="1 2">
    <name type="scientific">Acidimicrobiia bacterium BACL6 MAG-120924-bin43</name>
    <dbReference type="NCBI Taxonomy" id="1655583"/>
    <lineage>
        <taxon>Bacteria</taxon>
        <taxon>Bacillati</taxon>
        <taxon>Actinomycetota</taxon>
        <taxon>Acidimicrobiia</taxon>
        <taxon>acIV cluster</taxon>
    </lineage>
</organism>
<dbReference type="AlphaFoldDB" id="A0A0R2Q6M7"/>